<evidence type="ECO:0000256" key="1">
    <source>
        <dbReference type="SAM" id="MobiDB-lite"/>
    </source>
</evidence>
<feature type="non-terminal residue" evidence="2">
    <location>
        <position position="1"/>
    </location>
</feature>
<dbReference type="AlphaFoldDB" id="A0A392PX26"/>
<accession>A0A392PX26</accession>
<keyword evidence="3" id="KW-1185">Reference proteome</keyword>
<evidence type="ECO:0000313" key="2">
    <source>
        <dbReference type="EMBL" id="MCI16192.1"/>
    </source>
</evidence>
<dbReference type="EMBL" id="LXQA010099797">
    <property type="protein sequence ID" value="MCI16192.1"/>
    <property type="molecule type" value="Genomic_DNA"/>
</dbReference>
<reference evidence="2 3" key="1">
    <citation type="journal article" date="2018" name="Front. Plant Sci.">
        <title>Red Clover (Trifolium pratense) and Zigzag Clover (T. medium) - A Picture of Genomic Similarities and Differences.</title>
        <authorList>
            <person name="Dluhosova J."/>
            <person name="Istvanek J."/>
            <person name="Nedelnik J."/>
            <person name="Repkova J."/>
        </authorList>
    </citation>
    <scope>NUCLEOTIDE SEQUENCE [LARGE SCALE GENOMIC DNA]</scope>
    <source>
        <strain evidence="3">cv. 10/8</strain>
        <tissue evidence="2">Leaf</tissue>
    </source>
</reference>
<protein>
    <submittedName>
        <fullName evidence="2">Resistance protein</fullName>
    </submittedName>
</protein>
<evidence type="ECO:0000313" key="3">
    <source>
        <dbReference type="Proteomes" id="UP000265520"/>
    </source>
</evidence>
<feature type="compositionally biased region" description="Basic and acidic residues" evidence="1">
    <location>
        <begin position="10"/>
        <end position="19"/>
    </location>
</feature>
<organism evidence="2 3">
    <name type="scientific">Trifolium medium</name>
    <dbReference type="NCBI Taxonomy" id="97028"/>
    <lineage>
        <taxon>Eukaryota</taxon>
        <taxon>Viridiplantae</taxon>
        <taxon>Streptophyta</taxon>
        <taxon>Embryophyta</taxon>
        <taxon>Tracheophyta</taxon>
        <taxon>Spermatophyta</taxon>
        <taxon>Magnoliopsida</taxon>
        <taxon>eudicotyledons</taxon>
        <taxon>Gunneridae</taxon>
        <taxon>Pentapetalae</taxon>
        <taxon>rosids</taxon>
        <taxon>fabids</taxon>
        <taxon>Fabales</taxon>
        <taxon>Fabaceae</taxon>
        <taxon>Papilionoideae</taxon>
        <taxon>50 kb inversion clade</taxon>
        <taxon>NPAAA clade</taxon>
        <taxon>Hologalegina</taxon>
        <taxon>IRL clade</taxon>
        <taxon>Trifolieae</taxon>
        <taxon>Trifolium</taxon>
    </lineage>
</organism>
<proteinExistence type="predicted"/>
<comment type="caution">
    <text evidence="2">The sequence shown here is derived from an EMBL/GenBank/DDBJ whole genome shotgun (WGS) entry which is preliminary data.</text>
</comment>
<sequence length="121" mass="13948">NEDCGESVEGVEKNEEERMSNGCGVVKIEELETSHKVELPQELPCTEKANTVDNEEVMLDAEESEGLLDKEVSIEQKKEMENKAEINRVIDEICALFNKKELGRIWTPQHFYLKFMEFLPN</sequence>
<dbReference type="Proteomes" id="UP000265520">
    <property type="component" value="Unassembled WGS sequence"/>
</dbReference>
<name>A0A392PX26_9FABA</name>
<feature type="region of interest" description="Disordered" evidence="1">
    <location>
        <begin position="1"/>
        <end position="20"/>
    </location>
</feature>